<feature type="transmembrane region" description="Helical" evidence="8">
    <location>
        <begin position="318"/>
        <end position="335"/>
    </location>
</feature>
<dbReference type="InterPro" id="IPR037294">
    <property type="entry name" value="ABC_BtuC-like"/>
</dbReference>
<keyword evidence="6 8" id="KW-1133">Transmembrane helix</keyword>
<dbReference type="PANTHER" id="PTHR30472">
    <property type="entry name" value="FERRIC ENTEROBACTIN TRANSPORT SYSTEM PERMEASE PROTEIN"/>
    <property type="match status" value="1"/>
</dbReference>
<evidence type="ECO:0000313" key="10">
    <source>
        <dbReference type="Proteomes" id="UP001223586"/>
    </source>
</evidence>
<dbReference type="SUPFAM" id="SSF81345">
    <property type="entry name" value="ABC transporter involved in vitamin B12 uptake, BtuC"/>
    <property type="match status" value="1"/>
</dbReference>
<evidence type="ECO:0000256" key="6">
    <source>
        <dbReference type="ARBA" id="ARBA00022989"/>
    </source>
</evidence>
<feature type="transmembrane region" description="Helical" evidence="8">
    <location>
        <begin position="102"/>
        <end position="121"/>
    </location>
</feature>
<evidence type="ECO:0000256" key="4">
    <source>
        <dbReference type="ARBA" id="ARBA00022475"/>
    </source>
</evidence>
<accession>A0ABT9WYK9</accession>
<name>A0ABT9WYK9_9BACI</name>
<dbReference type="EMBL" id="JAUSTT010000042">
    <property type="protein sequence ID" value="MDQ0178378.1"/>
    <property type="molecule type" value="Genomic_DNA"/>
</dbReference>
<organism evidence="9 10">
    <name type="scientific">Bacillus chungangensis</name>
    <dbReference type="NCBI Taxonomy" id="587633"/>
    <lineage>
        <taxon>Bacteria</taxon>
        <taxon>Bacillati</taxon>
        <taxon>Bacillota</taxon>
        <taxon>Bacilli</taxon>
        <taxon>Bacillales</taxon>
        <taxon>Bacillaceae</taxon>
        <taxon>Bacillus</taxon>
    </lineage>
</organism>
<sequence>MEAAVASKFRSSRFIRGVCMILAGVMIIVIGLYFSVLSGVASISDKEFMETLFQFNASNEKHLIVWHLRIPRVLAALFVGAGFAVAGAIMQGVTQNPLADPGLLGVNAGAEFMLVLIFAFFPFMPFQAVIFFCFIGAGFGALLVYGIAYFAKGSMTPVKLALAGAVVGALLVGVSQAISILFQLNFEMAFWSAGGIAGAEWTQVKVIIPWILLGLMLGFFLSPYITLLNLGEEMATGLGQRTTLIKILAAVSVFLLAGASVSTVGGVGFVGLVVPHIVRFLIGTDYRWVIPCSAIIGAALVIWADIGAKLVNMPYETPLGTIISLLGVPFFLYLARRERRELY</sequence>
<evidence type="ECO:0000256" key="1">
    <source>
        <dbReference type="ARBA" id="ARBA00004651"/>
    </source>
</evidence>
<evidence type="ECO:0000256" key="8">
    <source>
        <dbReference type="SAM" id="Phobius"/>
    </source>
</evidence>
<dbReference type="Proteomes" id="UP001223586">
    <property type="component" value="Unassembled WGS sequence"/>
</dbReference>
<keyword evidence="10" id="KW-1185">Reference proteome</keyword>
<reference evidence="9 10" key="1">
    <citation type="submission" date="2023-07" db="EMBL/GenBank/DDBJ databases">
        <title>Genomic Encyclopedia of Type Strains, Phase IV (KMG-IV): sequencing the most valuable type-strain genomes for metagenomic binning, comparative biology and taxonomic classification.</title>
        <authorList>
            <person name="Goeker M."/>
        </authorList>
    </citation>
    <scope>NUCLEOTIDE SEQUENCE [LARGE SCALE GENOMIC DNA]</scope>
    <source>
        <strain evidence="9 10">DSM 23837</strain>
    </source>
</reference>
<comment type="subcellular location">
    <subcellularLocation>
        <location evidence="1">Cell membrane</location>
        <topology evidence="1">Multi-pass membrane protein</topology>
    </subcellularLocation>
</comment>
<evidence type="ECO:0000256" key="5">
    <source>
        <dbReference type="ARBA" id="ARBA00022692"/>
    </source>
</evidence>
<gene>
    <name evidence="9" type="ORF">J2S08_004283</name>
</gene>
<dbReference type="Gene3D" id="1.10.3470.10">
    <property type="entry name" value="ABC transporter involved in vitamin B12 uptake, BtuC"/>
    <property type="match status" value="1"/>
</dbReference>
<comment type="caution">
    <text evidence="9">The sequence shown here is derived from an EMBL/GenBank/DDBJ whole genome shotgun (WGS) entry which is preliminary data.</text>
</comment>
<dbReference type="CDD" id="cd06550">
    <property type="entry name" value="TM_ABC_iron-siderophores_like"/>
    <property type="match status" value="1"/>
</dbReference>
<comment type="similarity">
    <text evidence="2">Belongs to the binding-protein-dependent transport system permease family. FecCD subfamily.</text>
</comment>
<feature type="transmembrane region" description="Helical" evidence="8">
    <location>
        <begin position="128"/>
        <end position="148"/>
    </location>
</feature>
<dbReference type="PANTHER" id="PTHR30472:SF58">
    <property type="entry name" value="IRON(3+)-HYDROXAMATE IMPORT SYSTEM PERMEASE PROTEIN FHUB"/>
    <property type="match status" value="1"/>
</dbReference>
<evidence type="ECO:0000256" key="7">
    <source>
        <dbReference type="ARBA" id="ARBA00023136"/>
    </source>
</evidence>
<keyword evidence="3" id="KW-0813">Transport</keyword>
<evidence type="ECO:0000256" key="3">
    <source>
        <dbReference type="ARBA" id="ARBA00022448"/>
    </source>
</evidence>
<feature type="transmembrane region" description="Helical" evidence="8">
    <location>
        <begin position="286"/>
        <end position="306"/>
    </location>
</feature>
<keyword evidence="4" id="KW-1003">Cell membrane</keyword>
<keyword evidence="5 8" id="KW-0812">Transmembrane</keyword>
<feature type="transmembrane region" description="Helical" evidence="8">
    <location>
        <begin position="73"/>
        <end position="90"/>
    </location>
</feature>
<evidence type="ECO:0000256" key="2">
    <source>
        <dbReference type="ARBA" id="ARBA00007935"/>
    </source>
</evidence>
<keyword evidence="7 8" id="KW-0472">Membrane</keyword>
<feature type="transmembrane region" description="Helical" evidence="8">
    <location>
        <begin position="160"/>
        <end position="186"/>
    </location>
</feature>
<dbReference type="InterPro" id="IPR000522">
    <property type="entry name" value="ABC_transptr_permease_BtuC"/>
</dbReference>
<proteinExistence type="inferred from homology"/>
<feature type="transmembrane region" description="Helical" evidence="8">
    <location>
        <begin position="247"/>
        <end position="274"/>
    </location>
</feature>
<feature type="transmembrane region" description="Helical" evidence="8">
    <location>
        <begin position="14"/>
        <end position="36"/>
    </location>
</feature>
<evidence type="ECO:0000313" key="9">
    <source>
        <dbReference type="EMBL" id="MDQ0178378.1"/>
    </source>
</evidence>
<protein>
    <submittedName>
        <fullName evidence="9">Iron complex transport system permease protein</fullName>
    </submittedName>
</protein>
<feature type="transmembrane region" description="Helical" evidence="8">
    <location>
        <begin position="207"/>
        <end position="227"/>
    </location>
</feature>
<dbReference type="Pfam" id="PF01032">
    <property type="entry name" value="FecCD"/>
    <property type="match status" value="1"/>
</dbReference>